<proteinExistence type="predicted"/>
<dbReference type="Gene3D" id="3.90.950.10">
    <property type="match status" value="1"/>
</dbReference>
<protein>
    <recommendedName>
        <fullName evidence="4">Maf-like protein</fullName>
    </recommendedName>
</protein>
<name>X0SQG2_9ZZZZ</name>
<dbReference type="InterPro" id="IPR003697">
    <property type="entry name" value="Maf-like"/>
</dbReference>
<evidence type="ECO:0000256" key="2">
    <source>
        <dbReference type="ARBA" id="ARBA00022801"/>
    </source>
</evidence>
<sequence length="130" mass="13637">TVVVSGDKAFGKPRDPMEAQGMLGRLEGAVHSVLTGIAVVDARSGMIESDVVETRVTMLPLSEAEIEAYVATGEPLGKAGGYAIQGIGGVLVEGIEGCFYNVMGLPMSKMFEMLKGFGVDILRVAQMSNL</sequence>
<reference evidence="3" key="1">
    <citation type="journal article" date="2014" name="Front. Microbiol.">
        <title>High frequency of phylogenetically diverse reductive dehalogenase-homologous genes in deep subseafloor sedimentary metagenomes.</title>
        <authorList>
            <person name="Kawai M."/>
            <person name="Futagami T."/>
            <person name="Toyoda A."/>
            <person name="Takaki Y."/>
            <person name="Nishi S."/>
            <person name="Hori S."/>
            <person name="Arai W."/>
            <person name="Tsubouchi T."/>
            <person name="Morono Y."/>
            <person name="Uchiyama I."/>
            <person name="Ito T."/>
            <person name="Fujiyama A."/>
            <person name="Inagaki F."/>
            <person name="Takami H."/>
        </authorList>
    </citation>
    <scope>NUCLEOTIDE SEQUENCE</scope>
    <source>
        <strain evidence="3">Expedition CK06-06</strain>
    </source>
</reference>
<accession>X0SQG2</accession>
<evidence type="ECO:0000313" key="3">
    <source>
        <dbReference type="EMBL" id="GAF83348.1"/>
    </source>
</evidence>
<dbReference type="InterPro" id="IPR029001">
    <property type="entry name" value="ITPase-like_fam"/>
</dbReference>
<evidence type="ECO:0008006" key="4">
    <source>
        <dbReference type="Google" id="ProtNLM"/>
    </source>
</evidence>
<dbReference type="PANTHER" id="PTHR43213">
    <property type="entry name" value="BIFUNCTIONAL DTTP/UTP PYROPHOSPHATASE/METHYLTRANSFERASE PROTEIN-RELATED"/>
    <property type="match status" value="1"/>
</dbReference>
<dbReference type="PANTHER" id="PTHR43213:SF5">
    <property type="entry name" value="BIFUNCTIONAL DTTP_UTP PYROPHOSPHATASE_METHYLTRANSFERASE PROTEIN-RELATED"/>
    <property type="match status" value="1"/>
</dbReference>
<dbReference type="Pfam" id="PF02545">
    <property type="entry name" value="Maf"/>
    <property type="match status" value="1"/>
</dbReference>
<organism evidence="3">
    <name type="scientific">marine sediment metagenome</name>
    <dbReference type="NCBI Taxonomy" id="412755"/>
    <lineage>
        <taxon>unclassified sequences</taxon>
        <taxon>metagenomes</taxon>
        <taxon>ecological metagenomes</taxon>
    </lineage>
</organism>
<gene>
    <name evidence="3" type="ORF">S01H1_06749</name>
</gene>
<comment type="cofactor">
    <cofactor evidence="1">
        <name>a divalent metal cation</name>
        <dbReference type="ChEBI" id="CHEBI:60240"/>
    </cofactor>
</comment>
<dbReference type="SUPFAM" id="SSF52972">
    <property type="entry name" value="ITPase-like"/>
    <property type="match status" value="1"/>
</dbReference>
<dbReference type="AlphaFoldDB" id="X0SQG2"/>
<keyword evidence="2" id="KW-0378">Hydrolase</keyword>
<dbReference type="GO" id="GO:0047429">
    <property type="term" value="F:nucleoside triphosphate diphosphatase activity"/>
    <property type="evidence" value="ECO:0007669"/>
    <property type="project" value="InterPro"/>
</dbReference>
<dbReference type="EMBL" id="BARS01003477">
    <property type="protein sequence ID" value="GAF83348.1"/>
    <property type="molecule type" value="Genomic_DNA"/>
</dbReference>
<evidence type="ECO:0000256" key="1">
    <source>
        <dbReference type="ARBA" id="ARBA00001968"/>
    </source>
</evidence>
<comment type="caution">
    <text evidence="3">The sequence shown here is derived from an EMBL/GenBank/DDBJ whole genome shotgun (WGS) entry which is preliminary data.</text>
</comment>
<feature type="non-terminal residue" evidence="3">
    <location>
        <position position="1"/>
    </location>
</feature>